<reference evidence="2 3" key="1">
    <citation type="submission" date="2020-08" db="EMBL/GenBank/DDBJ databases">
        <title>A Genomic Blueprint of the Chicken Gut Microbiome.</title>
        <authorList>
            <person name="Gilroy R."/>
            <person name="Ravi A."/>
            <person name="Getino M."/>
            <person name="Pursley I."/>
            <person name="Horton D.L."/>
            <person name="Alikhan N.-F."/>
            <person name="Baker D."/>
            <person name="Gharbi K."/>
            <person name="Hall N."/>
            <person name="Watson M."/>
            <person name="Adriaenssens E.M."/>
            <person name="Foster-Nyarko E."/>
            <person name="Jarju S."/>
            <person name="Secka A."/>
            <person name="Antonio M."/>
            <person name="Oren A."/>
            <person name="Chaudhuri R."/>
            <person name="La Ragione R.M."/>
            <person name="Hildebrand F."/>
            <person name="Pallen M.J."/>
        </authorList>
    </citation>
    <scope>NUCLEOTIDE SEQUENCE [LARGE SCALE GENOMIC DNA]</scope>
    <source>
        <strain evidence="2 3">Sa1CUA4</strain>
    </source>
</reference>
<accession>A0ABR8X0X1</accession>
<dbReference type="Proteomes" id="UP000602532">
    <property type="component" value="Unassembled WGS sequence"/>
</dbReference>
<sequence length="105" mass="11512">MYAYIDVLGFVASVISFVLWWPQAALVWRCRKHREQLRGVSTSSQVLLLMNACLWGAYAVGTGSLWVGAPGLVNGPLAVITIVLLRQSRRGPQEVRGSTADKVAR</sequence>
<evidence type="ECO:0000313" key="2">
    <source>
        <dbReference type="EMBL" id="MBD8022958.1"/>
    </source>
</evidence>
<comment type="caution">
    <text evidence="2">The sequence shown here is derived from an EMBL/GenBank/DDBJ whole genome shotgun (WGS) entry which is preliminary data.</text>
</comment>
<keyword evidence="1" id="KW-0812">Transmembrane</keyword>
<keyword evidence="3" id="KW-1185">Reference proteome</keyword>
<gene>
    <name evidence="2" type="ORF">H9622_05045</name>
</gene>
<organism evidence="2 3">
    <name type="scientific">Microbacterium gallinarum</name>
    <dbReference type="NCBI Taxonomy" id="2762209"/>
    <lineage>
        <taxon>Bacteria</taxon>
        <taxon>Bacillati</taxon>
        <taxon>Actinomycetota</taxon>
        <taxon>Actinomycetes</taxon>
        <taxon>Micrococcales</taxon>
        <taxon>Microbacteriaceae</taxon>
        <taxon>Microbacterium</taxon>
    </lineage>
</organism>
<name>A0ABR8X0X1_9MICO</name>
<feature type="transmembrane region" description="Helical" evidence="1">
    <location>
        <begin position="40"/>
        <end position="58"/>
    </location>
</feature>
<feature type="transmembrane region" description="Helical" evidence="1">
    <location>
        <begin position="64"/>
        <end position="85"/>
    </location>
</feature>
<evidence type="ECO:0000256" key="1">
    <source>
        <dbReference type="SAM" id="Phobius"/>
    </source>
</evidence>
<dbReference type="Gene3D" id="1.20.1280.290">
    <property type="match status" value="1"/>
</dbReference>
<keyword evidence="1" id="KW-0472">Membrane</keyword>
<keyword evidence="1" id="KW-1133">Transmembrane helix</keyword>
<dbReference type="EMBL" id="JACSPM010000001">
    <property type="protein sequence ID" value="MBD8022958.1"/>
    <property type="molecule type" value="Genomic_DNA"/>
</dbReference>
<evidence type="ECO:0000313" key="3">
    <source>
        <dbReference type="Proteomes" id="UP000602532"/>
    </source>
</evidence>
<feature type="transmembrane region" description="Helical" evidence="1">
    <location>
        <begin position="6"/>
        <end position="28"/>
    </location>
</feature>
<proteinExistence type="predicted"/>
<protein>
    <submittedName>
        <fullName evidence="2">PQ-loop repeat-containing protein</fullName>
    </submittedName>
</protein>
<dbReference type="RefSeq" id="WP_191764824.1">
    <property type="nucleotide sequence ID" value="NZ_JACSPM010000001.1"/>
</dbReference>